<evidence type="ECO:0000256" key="8">
    <source>
        <dbReference type="SAM" id="MobiDB-lite"/>
    </source>
</evidence>
<proteinExistence type="inferred from homology"/>
<feature type="region of interest" description="Disordered" evidence="8">
    <location>
        <begin position="361"/>
        <end position="385"/>
    </location>
</feature>
<dbReference type="GO" id="GO:0005667">
    <property type="term" value="C:transcription regulator complex"/>
    <property type="evidence" value="ECO:0007669"/>
    <property type="project" value="InterPro"/>
</dbReference>
<keyword evidence="3 7" id="KW-0805">Transcription regulation</keyword>
<dbReference type="GO" id="GO:0051726">
    <property type="term" value="P:regulation of cell cycle"/>
    <property type="evidence" value="ECO:0007669"/>
    <property type="project" value="InterPro"/>
</dbReference>
<feature type="domain" description="Transcription factor DP C-terminal" evidence="9">
    <location>
        <begin position="140"/>
        <end position="272"/>
    </location>
</feature>
<dbReference type="SUPFAM" id="SSF144074">
    <property type="entry name" value="E2F-DP heterodimerization region"/>
    <property type="match status" value="1"/>
</dbReference>
<evidence type="ECO:0008006" key="13">
    <source>
        <dbReference type="Google" id="ProtNLM"/>
    </source>
</evidence>
<dbReference type="SMART" id="SM01138">
    <property type="entry name" value="DP"/>
    <property type="match status" value="1"/>
</dbReference>
<comment type="similarity">
    <text evidence="2 7">Belongs to the E2F/DP family.</text>
</comment>
<evidence type="ECO:0000256" key="6">
    <source>
        <dbReference type="ARBA" id="ARBA00023242"/>
    </source>
</evidence>
<evidence type="ECO:0000259" key="10">
    <source>
        <dbReference type="SMART" id="SM01372"/>
    </source>
</evidence>
<protein>
    <recommendedName>
        <fullName evidence="13">E2F/DP family winged-helix DNA-binding domain-containing protein</fullName>
    </recommendedName>
</protein>
<dbReference type="InterPro" id="IPR003316">
    <property type="entry name" value="E2F_WHTH_DNA-bd_dom"/>
</dbReference>
<evidence type="ECO:0000259" key="9">
    <source>
        <dbReference type="SMART" id="SM01138"/>
    </source>
</evidence>
<dbReference type="STRING" id="2018661.A0A2A2K9N7"/>
<evidence type="ECO:0000313" key="12">
    <source>
        <dbReference type="Proteomes" id="UP000218231"/>
    </source>
</evidence>
<dbReference type="AlphaFoldDB" id="A0A2A2K9N7"/>
<dbReference type="Pfam" id="PF02319">
    <property type="entry name" value="WHD_E2F_TDP"/>
    <property type="match status" value="1"/>
</dbReference>
<dbReference type="OrthoDB" id="552115at2759"/>
<dbReference type="GO" id="GO:0000977">
    <property type="term" value="F:RNA polymerase II transcription regulatory region sequence-specific DNA binding"/>
    <property type="evidence" value="ECO:0007669"/>
    <property type="project" value="TreeGrafter"/>
</dbReference>
<evidence type="ECO:0000256" key="4">
    <source>
        <dbReference type="ARBA" id="ARBA00023125"/>
    </source>
</evidence>
<dbReference type="SMART" id="SM01372">
    <property type="entry name" value="E2F_TDP"/>
    <property type="match status" value="1"/>
</dbReference>
<feature type="region of interest" description="Disordered" evidence="8">
    <location>
        <begin position="1"/>
        <end position="25"/>
    </location>
</feature>
<dbReference type="InterPro" id="IPR036388">
    <property type="entry name" value="WH-like_DNA-bd_sf"/>
</dbReference>
<dbReference type="InterPro" id="IPR036390">
    <property type="entry name" value="WH_DNA-bd_sf"/>
</dbReference>
<evidence type="ECO:0000256" key="7">
    <source>
        <dbReference type="RuleBase" id="RU003796"/>
    </source>
</evidence>
<keyword evidence="6 7" id="KW-0539">Nucleus</keyword>
<keyword evidence="12" id="KW-1185">Reference proteome</keyword>
<evidence type="ECO:0000256" key="3">
    <source>
        <dbReference type="ARBA" id="ARBA00023015"/>
    </source>
</evidence>
<organism evidence="11 12">
    <name type="scientific">Diploscapter pachys</name>
    <dbReference type="NCBI Taxonomy" id="2018661"/>
    <lineage>
        <taxon>Eukaryota</taxon>
        <taxon>Metazoa</taxon>
        <taxon>Ecdysozoa</taxon>
        <taxon>Nematoda</taxon>
        <taxon>Chromadorea</taxon>
        <taxon>Rhabditida</taxon>
        <taxon>Rhabditina</taxon>
        <taxon>Rhabditomorpha</taxon>
        <taxon>Rhabditoidea</taxon>
        <taxon>Rhabditidae</taxon>
        <taxon>Diploscapter</taxon>
    </lineage>
</organism>
<dbReference type="InterPro" id="IPR015648">
    <property type="entry name" value="Transcrpt_fac_DP"/>
</dbReference>
<dbReference type="Proteomes" id="UP000218231">
    <property type="component" value="Unassembled WGS sequence"/>
</dbReference>
<dbReference type="InterPro" id="IPR037241">
    <property type="entry name" value="E2F-DP_heterodim"/>
</dbReference>
<evidence type="ECO:0000256" key="1">
    <source>
        <dbReference type="ARBA" id="ARBA00004123"/>
    </source>
</evidence>
<reference evidence="11 12" key="1">
    <citation type="journal article" date="2017" name="Curr. Biol.">
        <title>Genome architecture and evolution of a unichromosomal asexual nematode.</title>
        <authorList>
            <person name="Fradin H."/>
            <person name="Zegar C."/>
            <person name="Gutwein M."/>
            <person name="Lucas J."/>
            <person name="Kovtun M."/>
            <person name="Corcoran D."/>
            <person name="Baugh L.R."/>
            <person name="Kiontke K."/>
            <person name="Gunsalus K."/>
            <person name="Fitch D.H."/>
            <person name="Piano F."/>
        </authorList>
    </citation>
    <scope>NUCLEOTIDE SEQUENCE [LARGE SCALE GENOMIC DNA]</scope>
    <source>
        <strain evidence="11">PF1309</strain>
    </source>
</reference>
<evidence type="ECO:0000256" key="5">
    <source>
        <dbReference type="ARBA" id="ARBA00023163"/>
    </source>
</evidence>
<dbReference type="GO" id="GO:0000981">
    <property type="term" value="F:DNA-binding transcription factor activity, RNA polymerase II-specific"/>
    <property type="evidence" value="ECO:0007669"/>
    <property type="project" value="TreeGrafter"/>
</dbReference>
<dbReference type="PANTHER" id="PTHR12548:SF9">
    <property type="entry name" value="TRANSCRIPTION FACTOR DP"/>
    <property type="match status" value="1"/>
</dbReference>
<feature type="domain" description="E2F/DP family winged-helix DNA-binding" evidence="10">
    <location>
        <begin position="80"/>
        <end position="163"/>
    </location>
</feature>
<comment type="subcellular location">
    <subcellularLocation>
        <location evidence="1 7">Nucleus</location>
    </subcellularLocation>
</comment>
<dbReference type="CDD" id="cd14458">
    <property type="entry name" value="DP_DD"/>
    <property type="match status" value="1"/>
</dbReference>
<dbReference type="InterPro" id="IPR014889">
    <property type="entry name" value="Transc_factor_DP_C"/>
</dbReference>
<keyword evidence="4 7" id="KW-0238">DNA-binding</keyword>
<name>A0A2A2K9N7_9BILA</name>
<dbReference type="GO" id="GO:0005634">
    <property type="term" value="C:nucleus"/>
    <property type="evidence" value="ECO:0007669"/>
    <property type="project" value="UniProtKB-SubCell"/>
</dbReference>
<dbReference type="Pfam" id="PF08781">
    <property type="entry name" value="DP"/>
    <property type="match status" value="1"/>
</dbReference>
<dbReference type="SUPFAM" id="SSF46785">
    <property type="entry name" value="Winged helix' DNA-binding domain"/>
    <property type="match status" value="1"/>
</dbReference>
<dbReference type="Gene3D" id="1.10.10.10">
    <property type="entry name" value="Winged helix-like DNA-binding domain superfamily/Winged helix DNA-binding domain"/>
    <property type="match status" value="1"/>
</dbReference>
<comment type="caution">
    <text evidence="11">The sequence shown here is derived from an EMBL/GenBank/DDBJ whole genome shotgun (WGS) entry which is preliminary data.</text>
</comment>
<evidence type="ECO:0000256" key="2">
    <source>
        <dbReference type="ARBA" id="ARBA00010940"/>
    </source>
</evidence>
<feature type="compositionally biased region" description="Acidic residues" evidence="8">
    <location>
        <begin position="374"/>
        <end position="385"/>
    </location>
</feature>
<accession>A0A2A2K9N7</accession>
<dbReference type="PANTHER" id="PTHR12548">
    <property type="entry name" value="TRANSCRIPTION FACTOR DP"/>
    <property type="match status" value="1"/>
</dbReference>
<keyword evidence="5 7" id="KW-0804">Transcription</keyword>
<gene>
    <name evidence="11" type="ORF">WR25_02039</name>
</gene>
<dbReference type="EMBL" id="LIAE01009236">
    <property type="protein sequence ID" value="PAV70635.1"/>
    <property type="molecule type" value="Genomic_DNA"/>
</dbReference>
<evidence type="ECO:0000313" key="11">
    <source>
        <dbReference type="EMBL" id="PAV70635.1"/>
    </source>
</evidence>
<sequence>MNRPMAGRASTASPYAVNPHQAAQHRPYQVVSGPVRRVPVAASAQALHAESSTSIRYAQPPPGYKIGNRFDLSEIKRSNEKSKGLRHFSSKVCEKVKEKGRTNYNEVADELVHEYFETQALHINDEKNQYDMKNIRRRVYDALNVLLAMNIIEKNKKDIHWVGLPTSSAQEMKRAQGRPPENSVLYLPFVMVNTERGSAVEVSVAHDKSEFLFDFDRPFEINDDVEVLKRLGLAQGLDRGTVEPSERDRIRRCLPHALSDYVDQIIDGNMMQEMARQSTYLVPEKQQPSGVYESPRGENVRIIRRVGGMSDSAMDMEMQSQTQTQAQRMQIPMREETVESVEYMEDEGEAEQTGQLEQVEVDEGTGQEDHIVEGYEEYIEQEVYP</sequence>
<dbReference type="FunFam" id="1.10.10.10:FF:000047">
    <property type="entry name" value="Transcription factor"/>
    <property type="match status" value="1"/>
</dbReference>